<name>A0A7W4IRB1_9PROT</name>
<sequence>MKAGISFFLPLSLLFLSCPSPLPAATARSGFVMTVLGARGGMLDGNLSAYMVRPAGDDRAVLCDAGTATAGLVAADRAGALDDIALPPGTGLTRPGYVLTHTIRAYLISHAHLDHVAGLVVASPDDSAKPIYALPATLHDMSEHLFNWRIWPNFGDAGQAPTLGKYHYRALVPGRTEPLPGTAMTVTAWPLSHGGIESTAFLIAANGASVLYLGDTGPDTVEGGHRLDDLWRAVGPLVRAHRLKAIVIEASYDDTRPDRLLFGHMTPAWVADTLQDLARRAGGPSPLRGLTVLISHVKASLAEGPAPQEAIRRDLVRDAARDGLQDVRFVIAEQGLRLNLD</sequence>
<dbReference type="PANTHER" id="PTHR28283:SF1">
    <property type="entry name" value="3',5'-CYCLIC-NUCLEOTIDE PHOSPHODIESTERASE 1"/>
    <property type="match status" value="1"/>
</dbReference>
<dbReference type="InterPro" id="IPR001279">
    <property type="entry name" value="Metallo-B-lactamas"/>
</dbReference>
<evidence type="ECO:0000256" key="4">
    <source>
        <dbReference type="PIRNR" id="PIRNR000962"/>
    </source>
</evidence>
<dbReference type="SMART" id="SM00849">
    <property type="entry name" value="Lactamase_B"/>
    <property type="match status" value="1"/>
</dbReference>
<feature type="domain" description="Metallo-beta-lactamase" evidence="6">
    <location>
        <begin position="46"/>
        <end position="264"/>
    </location>
</feature>
<dbReference type="PANTHER" id="PTHR28283">
    <property type="entry name" value="3',5'-CYCLIC-NUCLEOTIDE PHOSPHODIESTERASE 1"/>
    <property type="match status" value="1"/>
</dbReference>
<dbReference type="PIRSF" id="PIRSF000962">
    <property type="entry name" value="Cyc_nuc_PDEase"/>
    <property type="match status" value="1"/>
</dbReference>
<evidence type="ECO:0000256" key="2">
    <source>
        <dbReference type="ARBA" id="ARBA00023149"/>
    </source>
</evidence>
<feature type="chain" id="PRO_5030818595" evidence="5">
    <location>
        <begin position="25"/>
        <end position="341"/>
    </location>
</feature>
<dbReference type="InterPro" id="IPR036866">
    <property type="entry name" value="RibonucZ/Hydroxyglut_hydro"/>
</dbReference>
<comment type="similarity">
    <text evidence="3 4">Belongs to the cyclic nucleotide phosphodiesterase class-II family.</text>
</comment>
<dbReference type="AlphaFoldDB" id="A0A7W4IRB1"/>
<reference evidence="7 8" key="1">
    <citation type="submission" date="2020-04" db="EMBL/GenBank/DDBJ databases">
        <title>Description of novel Gluconacetobacter.</title>
        <authorList>
            <person name="Sombolestani A."/>
        </authorList>
    </citation>
    <scope>NUCLEOTIDE SEQUENCE [LARGE SCALE GENOMIC DNA]</scope>
    <source>
        <strain evidence="7 8">LMG 27801</strain>
    </source>
</reference>
<dbReference type="EMBL" id="JABEQD010000002">
    <property type="protein sequence ID" value="MBB2167524.1"/>
    <property type="molecule type" value="Genomic_DNA"/>
</dbReference>
<evidence type="ECO:0000256" key="1">
    <source>
        <dbReference type="ARBA" id="ARBA00022801"/>
    </source>
</evidence>
<gene>
    <name evidence="7" type="ORF">HLH36_03995</name>
</gene>
<organism evidence="7 8">
    <name type="scientific">Gluconacetobacter aggeris</name>
    <dbReference type="NCBI Taxonomy" id="1286186"/>
    <lineage>
        <taxon>Bacteria</taxon>
        <taxon>Pseudomonadati</taxon>
        <taxon>Pseudomonadota</taxon>
        <taxon>Alphaproteobacteria</taxon>
        <taxon>Acetobacterales</taxon>
        <taxon>Acetobacteraceae</taxon>
        <taxon>Gluconacetobacter</taxon>
    </lineage>
</organism>
<dbReference type="InterPro" id="IPR000396">
    <property type="entry name" value="Pdiesterase2"/>
</dbReference>
<evidence type="ECO:0000313" key="7">
    <source>
        <dbReference type="EMBL" id="MBB2167524.1"/>
    </source>
</evidence>
<dbReference type="CDD" id="cd07735">
    <property type="entry name" value="class_II_PDE_MBL-fold"/>
    <property type="match status" value="1"/>
</dbReference>
<evidence type="ECO:0000313" key="8">
    <source>
        <dbReference type="Proteomes" id="UP000559860"/>
    </source>
</evidence>
<keyword evidence="2 4" id="KW-0114">cAMP</keyword>
<dbReference type="Proteomes" id="UP000559860">
    <property type="component" value="Unassembled WGS sequence"/>
</dbReference>
<keyword evidence="5" id="KW-0732">Signal</keyword>
<dbReference type="PRINTS" id="PR00388">
    <property type="entry name" value="PDIESTERASE2"/>
</dbReference>
<keyword evidence="1 4" id="KW-0378">Hydrolase</keyword>
<accession>A0A7W4IRB1</accession>
<dbReference type="PROSITE" id="PS00607">
    <property type="entry name" value="PDEASE_II"/>
    <property type="match status" value="1"/>
</dbReference>
<dbReference type="SUPFAM" id="SSF56281">
    <property type="entry name" value="Metallo-hydrolase/oxidoreductase"/>
    <property type="match status" value="1"/>
</dbReference>
<dbReference type="PROSITE" id="PS51257">
    <property type="entry name" value="PROKAR_LIPOPROTEIN"/>
    <property type="match status" value="1"/>
</dbReference>
<keyword evidence="8" id="KW-1185">Reference proteome</keyword>
<comment type="caution">
    <text evidence="7">The sequence shown here is derived from an EMBL/GenBank/DDBJ whole genome shotgun (WGS) entry which is preliminary data.</text>
</comment>
<dbReference type="GO" id="GO:0047555">
    <property type="term" value="F:3',5'-cyclic-GMP phosphodiesterase activity"/>
    <property type="evidence" value="ECO:0007669"/>
    <property type="project" value="TreeGrafter"/>
</dbReference>
<protein>
    <submittedName>
        <fullName evidence="7">3',5'-cyclic-nucleotide phosphodiesterase</fullName>
    </submittedName>
</protein>
<dbReference type="Pfam" id="PF02112">
    <property type="entry name" value="PDEase_II"/>
    <property type="match status" value="1"/>
</dbReference>
<dbReference type="Gene3D" id="3.60.15.10">
    <property type="entry name" value="Ribonuclease Z/Hydroxyacylglutathione hydrolase-like"/>
    <property type="match status" value="1"/>
</dbReference>
<dbReference type="GO" id="GO:0006198">
    <property type="term" value="P:cAMP catabolic process"/>
    <property type="evidence" value="ECO:0007669"/>
    <property type="project" value="UniProtKB-UniRule"/>
</dbReference>
<evidence type="ECO:0000256" key="3">
    <source>
        <dbReference type="ARBA" id="ARBA00025762"/>
    </source>
</evidence>
<dbReference type="GO" id="GO:1902660">
    <property type="term" value="P:negative regulation of glucose mediated signaling pathway"/>
    <property type="evidence" value="ECO:0007669"/>
    <property type="project" value="TreeGrafter"/>
</dbReference>
<evidence type="ECO:0000259" key="6">
    <source>
        <dbReference type="SMART" id="SM00849"/>
    </source>
</evidence>
<dbReference type="InterPro" id="IPR024225">
    <property type="entry name" value="cAMP-PdiesteraseII_CS"/>
</dbReference>
<dbReference type="GO" id="GO:0004115">
    <property type="term" value="F:3',5'-cyclic-AMP phosphodiesterase activity"/>
    <property type="evidence" value="ECO:0007669"/>
    <property type="project" value="UniProtKB-UniRule"/>
</dbReference>
<evidence type="ECO:0000256" key="5">
    <source>
        <dbReference type="SAM" id="SignalP"/>
    </source>
</evidence>
<feature type="signal peptide" evidence="5">
    <location>
        <begin position="1"/>
        <end position="24"/>
    </location>
</feature>
<proteinExistence type="inferred from homology"/>